<sequence length="97" mass="10167">MDASGVAQLLDGGDVGSDANPPGGRSLGTFEFGRLLAAMQSLPVQWQVALWQVEVLGRAHEEAAPFTGVHAGLVPEVTSRAGDVLRQAYEREAAAHT</sequence>
<dbReference type="SUPFAM" id="SSF88659">
    <property type="entry name" value="Sigma3 and sigma4 domains of RNA polymerase sigma factors"/>
    <property type="match status" value="1"/>
</dbReference>
<protein>
    <submittedName>
        <fullName evidence="2">Uncharacterized protein</fullName>
    </submittedName>
</protein>
<name>A0AB39YNA7_9MICC</name>
<accession>A0AB39YNA7</accession>
<reference evidence="2" key="1">
    <citation type="submission" date="2024-07" db="EMBL/GenBank/DDBJ databases">
        <authorList>
            <person name="Li J."/>
            <person name="Wei H."/>
            <person name="Ma J."/>
        </authorList>
    </citation>
    <scope>NUCLEOTIDE SEQUENCE</scope>
    <source>
        <strain evidence="2">AMU7</strain>
    </source>
</reference>
<dbReference type="InterPro" id="IPR013324">
    <property type="entry name" value="RNA_pol_sigma_r3/r4-like"/>
</dbReference>
<dbReference type="RefSeq" id="WP_369745621.1">
    <property type="nucleotide sequence ID" value="NZ_CP165735.1"/>
</dbReference>
<feature type="region of interest" description="Disordered" evidence="1">
    <location>
        <begin position="1"/>
        <end position="24"/>
    </location>
</feature>
<gene>
    <name evidence="2" type="ORF">ABQM86_00260</name>
</gene>
<dbReference type="EMBL" id="CP165735">
    <property type="protein sequence ID" value="XDV71660.1"/>
    <property type="molecule type" value="Genomic_DNA"/>
</dbReference>
<proteinExistence type="predicted"/>
<evidence type="ECO:0000256" key="1">
    <source>
        <dbReference type="SAM" id="MobiDB-lite"/>
    </source>
</evidence>
<dbReference type="AlphaFoldDB" id="A0AB39YNA7"/>
<evidence type="ECO:0000313" key="2">
    <source>
        <dbReference type="EMBL" id="XDV71660.1"/>
    </source>
</evidence>
<organism evidence="2">
    <name type="scientific">Paenarthrobacter sp. AMU7</name>
    <dbReference type="NCBI Taxonomy" id="3162492"/>
    <lineage>
        <taxon>Bacteria</taxon>
        <taxon>Bacillati</taxon>
        <taxon>Actinomycetota</taxon>
        <taxon>Actinomycetes</taxon>
        <taxon>Micrococcales</taxon>
        <taxon>Micrococcaceae</taxon>
        <taxon>Paenarthrobacter</taxon>
    </lineage>
</organism>